<feature type="transmembrane region" description="Helical" evidence="7">
    <location>
        <begin position="217"/>
        <end position="236"/>
    </location>
</feature>
<evidence type="ECO:0000256" key="1">
    <source>
        <dbReference type="ARBA" id="ARBA00004141"/>
    </source>
</evidence>
<organism evidence="8 9">
    <name type="scientific">Candidatus Xianfuyuplasma coldseepsis</name>
    <dbReference type="NCBI Taxonomy" id="2782163"/>
    <lineage>
        <taxon>Bacteria</taxon>
        <taxon>Bacillati</taxon>
        <taxon>Mycoplasmatota</taxon>
        <taxon>Mollicutes</taxon>
        <taxon>Candidatus Izemoplasmatales</taxon>
        <taxon>Candidatus Izemoplasmataceae</taxon>
        <taxon>Candidatus Xianfuyuplasma</taxon>
    </lineage>
</organism>
<gene>
    <name evidence="8" type="ORF">G4Z02_06775</name>
</gene>
<dbReference type="AlphaFoldDB" id="A0A7L7KRV8"/>
<keyword evidence="6 7" id="KW-0472">Membrane</keyword>
<feature type="transmembrane region" description="Helical" evidence="7">
    <location>
        <begin position="454"/>
        <end position="474"/>
    </location>
</feature>
<comment type="subcellular location">
    <subcellularLocation>
        <location evidence="1">Membrane</location>
        <topology evidence="1">Multi-pass membrane protein</topology>
    </subcellularLocation>
</comment>
<feature type="transmembrane region" description="Helical" evidence="7">
    <location>
        <begin position="65"/>
        <end position="82"/>
    </location>
</feature>
<evidence type="ECO:0000313" key="9">
    <source>
        <dbReference type="Proteomes" id="UP000514720"/>
    </source>
</evidence>
<dbReference type="InterPro" id="IPR006043">
    <property type="entry name" value="NCS2"/>
</dbReference>
<feature type="transmembrane region" description="Helical" evidence="7">
    <location>
        <begin position="188"/>
        <end position="211"/>
    </location>
</feature>
<dbReference type="Pfam" id="PF00860">
    <property type="entry name" value="Xan_ur_permease"/>
    <property type="match status" value="1"/>
</dbReference>
<feature type="transmembrane region" description="Helical" evidence="7">
    <location>
        <begin position="430"/>
        <end position="448"/>
    </location>
</feature>
<keyword evidence="3" id="KW-0813">Transport</keyword>
<dbReference type="PROSITE" id="PS01116">
    <property type="entry name" value="XANTH_URACIL_PERMASE"/>
    <property type="match status" value="1"/>
</dbReference>
<keyword evidence="5 7" id="KW-1133">Transmembrane helix</keyword>
<name>A0A7L7KRV8_9MOLU</name>
<dbReference type="PANTHER" id="PTHR42810:SF2">
    <property type="entry name" value="PURINE PERMEASE C1399.01C-RELATED"/>
    <property type="match status" value="1"/>
</dbReference>
<dbReference type="EMBL" id="CP048914">
    <property type="protein sequence ID" value="QMS85463.1"/>
    <property type="molecule type" value="Genomic_DNA"/>
</dbReference>
<evidence type="ECO:0000256" key="4">
    <source>
        <dbReference type="ARBA" id="ARBA00022692"/>
    </source>
</evidence>
<feature type="transmembrane region" description="Helical" evidence="7">
    <location>
        <begin position="396"/>
        <end position="418"/>
    </location>
</feature>
<dbReference type="NCBIfam" id="TIGR00801">
    <property type="entry name" value="ncs2"/>
    <property type="match status" value="1"/>
</dbReference>
<feature type="transmembrane region" description="Helical" evidence="7">
    <location>
        <begin position="243"/>
        <end position="263"/>
    </location>
</feature>
<evidence type="ECO:0000256" key="2">
    <source>
        <dbReference type="ARBA" id="ARBA00008821"/>
    </source>
</evidence>
<evidence type="ECO:0000313" key="8">
    <source>
        <dbReference type="EMBL" id="QMS85463.1"/>
    </source>
</evidence>
<feature type="transmembrane region" description="Helical" evidence="7">
    <location>
        <begin position="155"/>
        <end position="176"/>
    </location>
</feature>
<dbReference type="RefSeq" id="WP_258877257.1">
    <property type="nucleotide sequence ID" value="NZ_CP048914.1"/>
</dbReference>
<keyword evidence="4 7" id="KW-0812">Transmembrane</keyword>
<dbReference type="GO" id="GO:0042907">
    <property type="term" value="F:xanthine transmembrane transporter activity"/>
    <property type="evidence" value="ECO:0007669"/>
    <property type="project" value="TreeGrafter"/>
</dbReference>
<evidence type="ECO:0000256" key="6">
    <source>
        <dbReference type="ARBA" id="ARBA00023136"/>
    </source>
</evidence>
<accession>A0A7L7KRV8</accession>
<dbReference type="GO" id="GO:0005886">
    <property type="term" value="C:plasma membrane"/>
    <property type="evidence" value="ECO:0007669"/>
    <property type="project" value="TreeGrafter"/>
</dbReference>
<evidence type="ECO:0000256" key="3">
    <source>
        <dbReference type="ARBA" id="ARBA00022448"/>
    </source>
</evidence>
<proteinExistence type="inferred from homology"/>
<protein>
    <submittedName>
        <fullName evidence="8">Uracil permease</fullName>
    </submittedName>
</protein>
<dbReference type="Proteomes" id="UP000514720">
    <property type="component" value="Chromosome"/>
</dbReference>
<feature type="transmembrane region" description="Helical" evidence="7">
    <location>
        <begin position="283"/>
        <end position="304"/>
    </location>
</feature>
<sequence length="482" mass="50384">MSFDLEFFYTKKTKRRKKVEKTNNLIVGIQERPSSIGQWVVLSLQHVFAMFGATVLVPLLTGLDVGVALVASGLGTLIYIVSTKGKAPVYLGSSFAYIAAIIASVLNSANALNVTVNGEVHTFSTIWGDADAGVYGVMDAVNDGLFTFKDVYSSAFIGLIIVGLIYVVVALIIKFVGSEWLKKLLPPVVIGPMIIIIGLGLAPVAISSAGLGGGAGWQIPLVAFVTFATVVAISLLGKGFVKIVPFIIAVLVGYLFAAALGLVDFDTFANYRFFQAPNFSIVGTYAVNWSSVLMFAPIAFVTIAEHIGDHTVLGEICEKDFITDPGLDKTLMGDGIATAISGALGGPANTTYGENTGVVAMTKVGSVYVTGLAALFAISLGFFGYIQAFINSIPWAVIGGMTIVLYGLIAGNGVKVLVKSQVNLGNMKNLIIVATMLVIGLGGASLPLNDAVSLTGMSLAALVGIGLNALLNFFESKGLLNQ</sequence>
<evidence type="ECO:0000256" key="7">
    <source>
        <dbReference type="SAM" id="Phobius"/>
    </source>
</evidence>
<dbReference type="InterPro" id="IPR006042">
    <property type="entry name" value="Xan_ur_permease"/>
</dbReference>
<comment type="similarity">
    <text evidence="2">Belongs to the nucleobase:cation symporter-2 (NCS2) (TC 2.A.40) family.</text>
</comment>
<feature type="transmembrane region" description="Helical" evidence="7">
    <location>
        <begin position="89"/>
        <end position="109"/>
    </location>
</feature>
<dbReference type="KEGG" id="xcl:G4Z02_06775"/>
<dbReference type="PANTHER" id="PTHR42810">
    <property type="entry name" value="PURINE PERMEASE C1399.01C-RELATED"/>
    <property type="match status" value="1"/>
</dbReference>
<keyword evidence="9" id="KW-1185">Reference proteome</keyword>
<evidence type="ECO:0000256" key="5">
    <source>
        <dbReference type="ARBA" id="ARBA00022989"/>
    </source>
</evidence>
<feature type="transmembrane region" description="Helical" evidence="7">
    <location>
        <begin position="367"/>
        <end position="390"/>
    </location>
</feature>
<reference evidence="8 9" key="1">
    <citation type="submission" date="2020-02" db="EMBL/GenBank/DDBJ databases">
        <authorList>
            <person name="Zheng R.K."/>
            <person name="Sun C.M."/>
        </authorList>
    </citation>
    <scope>NUCLEOTIDE SEQUENCE [LARGE SCALE GENOMIC DNA]</scope>
    <source>
        <strain evidence="9">zrk13</strain>
    </source>
</reference>